<feature type="non-terminal residue" evidence="2">
    <location>
        <position position="101"/>
    </location>
</feature>
<gene>
    <name evidence="2" type="ORF">OIU74_013377</name>
</gene>
<dbReference type="Proteomes" id="UP001151752">
    <property type="component" value="Chromosome 1"/>
</dbReference>
<accession>A0A9Q0T5L0</accession>
<feature type="compositionally biased region" description="Basic and acidic residues" evidence="1">
    <location>
        <begin position="1"/>
        <end position="22"/>
    </location>
</feature>
<feature type="region of interest" description="Disordered" evidence="1">
    <location>
        <begin position="1"/>
        <end position="32"/>
    </location>
</feature>
<comment type="caution">
    <text evidence="2">The sequence shown here is derived from an EMBL/GenBank/DDBJ whole genome shotgun (WGS) entry which is preliminary data.</text>
</comment>
<reference evidence="2" key="1">
    <citation type="submission" date="2022-11" db="EMBL/GenBank/DDBJ databases">
        <authorList>
            <person name="Hyden B.L."/>
            <person name="Feng K."/>
            <person name="Yates T."/>
            <person name="Jawdy S."/>
            <person name="Smart L.B."/>
            <person name="Muchero W."/>
        </authorList>
    </citation>
    <scope>NUCLEOTIDE SEQUENCE</scope>
    <source>
        <tissue evidence="2">Shoot tip</tissue>
    </source>
</reference>
<evidence type="ECO:0000313" key="3">
    <source>
        <dbReference type="Proteomes" id="UP001151752"/>
    </source>
</evidence>
<proteinExistence type="predicted"/>
<sequence>MRPEPEHVRQPTSRSDQREQRQATRPVPLQDEHVGPAMGFWFITDLTRTAPASTLRPVANWVKTIGPIILQGTKTNKTGGCELCEREKREREKASLISVLF</sequence>
<keyword evidence="3" id="KW-1185">Reference proteome</keyword>
<evidence type="ECO:0000313" key="2">
    <source>
        <dbReference type="EMBL" id="KAJ6702214.1"/>
    </source>
</evidence>
<dbReference type="EMBL" id="JAPFFM010000016">
    <property type="protein sequence ID" value="KAJ6702214.1"/>
    <property type="molecule type" value="Genomic_DNA"/>
</dbReference>
<dbReference type="AlphaFoldDB" id="A0A9Q0T5L0"/>
<reference evidence="2" key="2">
    <citation type="journal article" date="2023" name="Int. J. Mol. Sci.">
        <title>De Novo Assembly and Annotation of 11 Diverse Shrub Willow (Salix) Genomes Reveals Novel Gene Organization in Sex-Linked Regions.</title>
        <authorList>
            <person name="Hyden B."/>
            <person name="Feng K."/>
            <person name="Yates T.B."/>
            <person name="Jawdy S."/>
            <person name="Cereghino C."/>
            <person name="Smart L.B."/>
            <person name="Muchero W."/>
        </authorList>
    </citation>
    <scope>NUCLEOTIDE SEQUENCE</scope>
    <source>
        <tissue evidence="2">Shoot tip</tissue>
    </source>
</reference>
<evidence type="ECO:0000256" key="1">
    <source>
        <dbReference type="SAM" id="MobiDB-lite"/>
    </source>
</evidence>
<protein>
    <submittedName>
        <fullName evidence="2">Uncharacterized protein</fullName>
    </submittedName>
</protein>
<organism evidence="2 3">
    <name type="scientific">Salix koriyanagi</name>
    <dbReference type="NCBI Taxonomy" id="2511006"/>
    <lineage>
        <taxon>Eukaryota</taxon>
        <taxon>Viridiplantae</taxon>
        <taxon>Streptophyta</taxon>
        <taxon>Embryophyta</taxon>
        <taxon>Tracheophyta</taxon>
        <taxon>Spermatophyta</taxon>
        <taxon>Magnoliopsida</taxon>
        <taxon>eudicotyledons</taxon>
        <taxon>Gunneridae</taxon>
        <taxon>Pentapetalae</taxon>
        <taxon>rosids</taxon>
        <taxon>fabids</taxon>
        <taxon>Malpighiales</taxon>
        <taxon>Salicaceae</taxon>
        <taxon>Saliceae</taxon>
        <taxon>Salix</taxon>
    </lineage>
</organism>
<name>A0A9Q0T5L0_9ROSI</name>